<dbReference type="Proteomes" id="UP001162156">
    <property type="component" value="Unassembled WGS sequence"/>
</dbReference>
<keyword evidence="2" id="KW-1185">Reference proteome</keyword>
<dbReference type="AlphaFoldDB" id="A0AAV8ZNS2"/>
<protein>
    <submittedName>
        <fullName evidence="1">Uncharacterized protein</fullName>
    </submittedName>
</protein>
<accession>A0AAV8ZNS2</accession>
<comment type="caution">
    <text evidence="1">The sequence shown here is derived from an EMBL/GenBank/DDBJ whole genome shotgun (WGS) entry which is preliminary data.</text>
</comment>
<dbReference type="PANTHER" id="PTHR47326">
    <property type="entry name" value="TRANSPOSABLE ELEMENT TC3 TRANSPOSASE-LIKE PROTEIN"/>
    <property type="match status" value="1"/>
</dbReference>
<proteinExistence type="predicted"/>
<evidence type="ECO:0000313" key="2">
    <source>
        <dbReference type="Proteomes" id="UP001162156"/>
    </source>
</evidence>
<name>A0AAV8ZNS2_9CUCU</name>
<dbReference type="Gene3D" id="3.30.420.10">
    <property type="entry name" value="Ribonuclease H-like superfamily/Ribonuclease H"/>
    <property type="match status" value="1"/>
</dbReference>
<sequence length="95" mass="11478">MSKTDFPRRENFCEFILIRSVGNDSYLGNIWSDEAKFTKNGLFKRHNSHYWSNTNPHVFRERNFQESWQFNVYCAIRTDRVVALEFYQENSNSKL</sequence>
<evidence type="ECO:0000313" key="1">
    <source>
        <dbReference type="EMBL" id="KAJ8967657.1"/>
    </source>
</evidence>
<dbReference type="PANTHER" id="PTHR47326:SF1">
    <property type="entry name" value="HTH PSQ-TYPE DOMAIN-CONTAINING PROTEIN"/>
    <property type="match status" value="1"/>
</dbReference>
<dbReference type="EMBL" id="JANEYF010000845">
    <property type="protein sequence ID" value="KAJ8967657.1"/>
    <property type="molecule type" value="Genomic_DNA"/>
</dbReference>
<gene>
    <name evidence="1" type="ORF">NQ314_002692</name>
</gene>
<reference evidence="1" key="1">
    <citation type="journal article" date="2023" name="Insect Mol. Biol.">
        <title>Genome sequencing provides insights into the evolution of gene families encoding plant cell wall-degrading enzymes in longhorned beetles.</title>
        <authorList>
            <person name="Shin N.R."/>
            <person name="Okamura Y."/>
            <person name="Kirsch R."/>
            <person name="Pauchet Y."/>
        </authorList>
    </citation>
    <scope>NUCLEOTIDE SEQUENCE</scope>
    <source>
        <strain evidence="1">RBIC_L_NR</strain>
    </source>
</reference>
<organism evidence="1 2">
    <name type="scientific">Rhamnusium bicolor</name>
    <dbReference type="NCBI Taxonomy" id="1586634"/>
    <lineage>
        <taxon>Eukaryota</taxon>
        <taxon>Metazoa</taxon>
        <taxon>Ecdysozoa</taxon>
        <taxon>Arthropoda</taxon>
        <taxon>Hexapoda</taxon>
        <taxon>Insecta</taxon>
        <taxon>Pterygota</taxon>
        <taxon>Neoptera</taxon>
        <taxon>Endopterygota</taxon>
        <taxon>Coleoptera</taxon>
        <taxon>Polyphaga</taxon>
        <taxon>Cucujiformia</taxon>
        <taxon>Chrysomeloidea</taxon>
        <taxon>Cerambycidae</taxon>
        <taxon>Lepturinae</taxon>
        <taxon>Rhagiini</taxon>
        <taxon>Rhamnusium</taxon>
    </lineage>
</organism>
<dbReference type="InterPro" id="IPR036397">
    <property type="entry name" value="RNaseH_sf"/>
</dbReference>
<dbReference type="GO" id="GO:0003676">
    <property type="term" value="F:nucleic acid binding"/>
    <property type="evidence" value="ECO:0007669"/>
    <property type="project" value="InterPro"/>
</dbReference>